<dbReference type="RefSeq" id="WP_167206262.1">
    <property type="nucleotide sequence ID" value="NZ_CP050063.1"/>
</dbReference>
<dbReference type="AlphaFoldDB" id="A0A6G9AII8"/>
<dbReference type="PANTHER" id="PTHR44858">
    <property type="entry name" value="TETRATRICOPEPTIDE REPEAT PROTEIN 6"/>
    <property type="match status" value="1"/>
</dbReference>
<evidence type="ECO:0000313" key="6">
    <source>
        <dbReference type="Proteomes" id="UP000501802"/>
    </source>
</evidence>
<evidence type="ECO:0000256" key="2">
    <source>
        <dbReference type="ARBA" id="ARBA00022803"/>
    </source>
</evidence>
<feature type="transmembrane region" description="Helical" evidence="4">
    <location>
        <begin position="208"/>
        <end position="225"/>
    </location>
</feature>
<feature type="transmembrane region" description="Helical" evidence="4">
    <location>
        <begin position="232"/>
        <end position="251"/>
    </location>
</feature>
<keyword evidence="4" id="KW-0812">Transmembrane</keyword>
<evidence type="ECO:0000256" key="1">
    <source>
        <dbReference type="ARBA" id="ARBA00022737"/>
    </source>
</evidence>
<keyword evidence="1" id="KW-0677">Repeat</keyword>
<protein>
    <submittedName>
        <fullName evidence="5">Tetratricopeptide repeat protein</fullName>
    </submittedName>
</protein>
<dbReference type="SUPFAM" id="SSF48452">
    <property type="entry name" value="TPR-like"/>
    <property type="match status" value="1"/>
</dbReference>
<evidence type="ECO:0000313" key="5">
    <source>
        <dbReference type="EMBL" id="QIP12281.1"/>
    </source>
</evidence>
<feature type="repeat" description="TPR" evidence="3">
    <location>
        <begin position="29"/>
        <end position="62"/>
    </location>
</feature>
<dbReference type="Gene3D" id="1.25.40.10">
    <property type="entry name" value="Tetratricopeptide repeat domain"/>
    <property type="match status" value="1"/>
</dbReference>
<name>A0A6G9AII8_9BACT</name>
<evidence type="ECO:0000256" key="4">
    <source>
        <dbReference type="SAM" id="Phobius"/>
    </source>
</evidence>
<sequence length="288" mass="32422">MEILVTAAIIGYIIYLRYYADLRNESEKELEVVQVGVRLYTNGQFSDALEYFTRHIKTEPKSSIAYLYLARCYRALGNVPAAVNALKTGESYDDTVAELHLEMGQILYDQRDYKTAFLEFDKAVFHSKGELAAPYQWRGLTRRQLRQSDEAANDLDRAATIRQATETTKSSASSLQRAFFDRKFLSHVVLILVNSAILLVVIKKATVVHLPYLLAAVAAATIGFLEPKKGWLLAIVQALTLWISYIFFTTIPETSGKRELELFSLYGSIGLTFIGSFIGGVLKRQLAR</sequence>
<organism evidence="5 6">
    <name type="scientific">Spirosoma aureum</name>
    <dbReference type="NCBI Taxonomy" id="2692134"/>
    <lineage>
        <taxon>Bacteria</taxon>
        <taxon>Pseudomonadati</taxon>
        <taxon>Bacteroidota</taxon>
        <taxon>Cytophagia</taxon>
        <taxon>Cytophagales</taxon>
        <taxon>Cytophagaceae</taxon>
        <taxon>Spirosoma</taxon>
    </lineage>
</organism>
<keyword evidence="6" id="KW-1185">Reference proteome</keyword>
<dbReference type="InterPro" id="IPR011990">
    <property type="entry name" value="TPR-like_helical_dom_sf"/>
</dbReference>
<reference evidence="5 6" key="1">
    <citation type="submission" date="2020-03" db="EMBL/GenBank/DDBJ databases">
        <authorList>
            <person name="Kim M.K."/>
        </authorList>
    </citation>
    <scope>NUCLEOTIDE SEQUENCE [LARGE SCALE GENOMIC DNA]</scope>
    <source>
        <strain evidence="5 6">BT328</strain>
    </source>
</reference>
<dbReference type="SMART" id="SM00028">
    <property type="entry name" value="TPR"/>
    <property type="match status" value="4"/>
</dbReference>
<dbReference type="Pfam" id="PF14559">
    <property type="entry name" value="TPR_19"/>
    <property type="match status" value="1"/>
</dbReference>
<dbReference type="PANTHER" id="PTHR44858:SF1">
    <property type="entry name" value="UDP-N-ACETYLGLUCOSAMINE--PEPTIDE N-ACETYLGLUCOSAMINYLTRANSFERASE SPINDLY-RELATED"/>
    <property type="match status" value="1"/>
</dbReference>
<feature type="transmembrane region" description="Helical" evidence="4">
    <location>
        <begin position="184"/>
        <end position="202"/>
    </location>
</feature>
<dbReference type="InterPro" id="IPR050498">
    <property type="entry name" value="Ycf3"/>
</dbReference>
<dbReference type="InterPro" id="IPR019734">
    <property type="entry name" value="TPR_rpt"/>
</dbReference>
<accession>A0A6G9AII8</accession>
<dbReference type="EMBL" id="CP050063">
    <property type="protein sequence ID" value="QIP12281.1"/>
    <property type="molecule type" value="Genomic_DNA"/>
</dbReference>
<dbReference type="Proteomes" id="UP000501802">
    <property type="component" value="Chromosome"/>
</dbReference>
<evidence type="ECO:0000256" key="3">
    <source>
        <dbReference type="PROSITE-ProRule" id="PRU00339"/>
    </source>
</evidence>
<keyword evidence="2 3" id="KW-0802">TPR repeat</keyword>
<proteinExistence type="predicted"/>
<feature type="transmembrane region" description="Helical" evidence="4">
    <location>
        <begin position="263"/>
        <end position="282"/>
    </location>
</feature>
<gene>
    <name evidence="5" type="ORF">G8759_06395</name>
</gene>
<dbReference type="PROSITE" id="PS50005">
    <property type="entry name" value="TPR"/>
    <property type="match status" value="1"/>
</dbReference>
<dbReference type="KEGG" id="spib:G8759_06395"/>
<keyword evidence="4" id="KW-0472">Membrane</keyword>
<keyword evidence="4" id="KW-1133">Transmembrane helix</keyword>